<keyword evidence="7" id="KW-0503">Monooxygenase</keyword>
<dbReference type="PANTHER" id="PTHR24305">
    <property type="entry name" value="CYTOCHROME P450"/>
    <property type="match status" value="1"/>
</dbReference>
<dbReference type="PROSITE" id="PS50011">
    <property type="entry name" value="PROTEIN_KINASE_DOM"/>
    <property type="match status" value="1"/>
</dbReference>
<evidence type="ECO:0000256" key="2">
    <source>
        <dbReference type="ARBA" id="ARBA00010617"/>
    </source>
</evidence>
<dbReference type="GO" id="GO:0004672">
    <property type="term" value="F:protein kinase activity"/>
    <property type="evidence" value="ECO:0007669"/>
    <property type="project" value="InterPro"/>
</dbReference>
<dbReference type="CDD" id="cd11058">
    <property type="entry name" value="CYP60B-like"/>
    <property type="match status" value="1"/>
</dbReference>
<protein>
    <recommendedName>
        <fullName evidence="8">Protein kinase domain-containing protein</fullName>
    </recommendedName>
</protein>
<dbReference type="InterPro" id="IPR011009">
    <property type="entry name" value="Kinase-like_dom_sf"/>
</dbReference>
<dbReference type="PROSITE" id="PS00086">
    <property type="entry name" value="CYTOCHROME_P450"/>
    <property type="match status" value="1"/>
</dbReference>
<sequence length="626" mass="71103">MIFPTSSEVQSSKTSSTPRLDYSKPFLVGFGHARIDDNELEEEDTIRNRNQTRAPGEIALDEYQHPEKIKQPSIKYSRFFDIYSVGCVLLEIGMWQPLSELVEIERRGEPVRAKKTRKDMREKADSLIGVTGSVYARVVKKCLDADPYSHLSEEENKDACAALLLELIDPGPKLAAATGLIFFYKLLRGEEVSWEAEVHKKYGEIVRLGPDRLSYVTPQAWKDIAGAGAGKRLENTKDPSTFGPDIHGMRSLGSQPDTLIHRSQRRVYAPAFSDRALKLQEPLILGYLNSLVRIIRNNADNPAVGFDLVKLLNCMTFDVMADLAFGEPLGLLDQSELTPWVKAIFGNVQRLSISRLAREYKGLNLLVKTFTPKEYIEGAHFHYNHSYERVEKRLARGIDIGKPDIWKLVMEKTDDVSDLSKKQMTSHAQTFMLAGTETTATLLSGLTFLLLKHPHYMQRLQGEIRALKKEELNLENLAHLPFLHACIQEGLRLYPPAPIAFFRITPKGGNMICGEWIPEGTRVAVSHYAAYNHPSNFKDPESFIPERWLPGSGYDSDRKDAFNPFSVGPRNCIGQNLANHEMRVILAHLTWHFDFELCPESTNWIDQKVHFLWVKDPLIVKARYIR</sequence>
<evidence type="ECO:0000256" key="5">
    <source>
        <dbReference type="ARBA" id="ARBA00023004"/>
    </source>
</evidence>
<evidence type="ECO:0000313" key="9">
    <source>
        <dbReference type="EMBL" id="USP81270.1"/>
    </source>
</evidence>
<feature type="domain" description="Protein kinase" evidence="8">
    <location>
        <begin position="1"/>
        <end position="164"/>
    </location>
</feature>
<dbReference type="InterPro" id="IPR050121">
    <property type="entry name" value="Cytochrome_P450_monoxygenase"/>
</dbReference>
<evidence type="ECO:0000313" key="10">
    <source>
        <dbReference type="Proteomes" id="UP001056012"/>
    </source>
</evidence>
<dbReference type="SUPFAM" id="SSF48264">
    <property type="entry name" value="Cytochrome P450"/>
    <property type="match status" value="1"/>
</dbReference>
<accession>A0A9Q8ZFH7</accession>
<comment type="similarity">
    <text evidence="2 7">Belongs to the cytochrome P450 family.</text>
</comment>
<dbReference type="Pfam" id="PF00067">
    <property type="entry name" value="p450"/>
    <property type="match status" value="1"/>
</dbReference>
<evidence type="ECO:0000256" key="4">
    <source>
        <dbReference type="ARBA" id="ARBA00022723"/>
    </source>
</evidence>
<dbReference type="SUPFAM" id="SSF56112">
    <property type="entry name" value="Protein kinase-like (PK-like)"/>
    <property type="match status" value="1"/>
</dbReference>
<dbReference type="Gene3D" id="1.10.510.10">
    <property type="entry name" value="Transferase(Phosphotransferase) domain 1"/>
    <property type="match status" value="1"/>
</dbReference>
<feature type="binding site" description="axial binding residue" evidence="6">
    <location>
        <position position="572"/>
    </location>
    <ligand>
        <name>heme</name>
        <dbReference type="ChEBI" id="CHEBI:30413"/>
    </ligand>
    <ligandPart>
        <name>Fe</name>
        <dbReference type="ChEBI" id="CHEBI:18248"/>
    </ligandPart>
</feature>
<keyword evidence="4 6" id="KW-0479">Metal-binding</keyword>
<evidence type="ECO:0000256" key="7">
    <source>
        <dbReference type="RuleBase" id="RU000461"/>
    </source>
</evidence>
<dbReference type="OrthoDB" id="1470350at2759"/>
<evidence type="ECO:0000256" key="6">
    <source>
        <dbReference type="PIRSR" id="PIRSR602401-1"/>
    </source>
</evidence>
<keyword evidence="10" id="KW-1185">Reference proteome</keyword>
<dbReference type="InterPro" id="IPR017972">
    <property type="entry name" value="Cyt_P450_CS"/>
</dbReference>
<dbReference type="GO" id="GO:0016705">
    <property type="term" value="F:oxidoreductase activity, acting on paired donors, with incorporation or reduction of molecular oxygen"/>
    <property type="evidence" value="ECO:0007669"/>
    <property type="project" value="InterPro"/>
</dbReference>
<dbReference type="PANTHER" id="PTHR24305:SF210">
    <property type="entry name" value="CYTOCHROME P450 MONOOXYGENASE ASQL-RELATED"/>
    <property type="match status" value="1"/>
</dbReference>
<keyword evidence="3 6" id="KW-0349">Heme</keyword>
<evidence type="ECO:0000256" key="3">
    <source>
        <dbReference type="ARBA" id="ARBA00022617"/>
    </source>
</evidence>
<dbReference type="InterPro" id="IPR002401">
    <property type="entry name" value="Cyt_P450_E_grp-I"/>
</dbReference>
<dbReference type="EMBL" id="CP089279">
    <property type="protein sequence ID" value="USP81270.1"/>
    <property type="molecule type" value="Genomic_DNA"/>
</dbReference>
<comment type="cofactor">
    <cofactor evidence="1 6">
        <name>heme</name>
        <dbReference type="ChEBI" id="CHEBI:30413"/>
    </cofactor>
</comment>
<organism evidence="9 10">
    <name type="scientific">Curvularia clavata</name>
    <dbReference type="NCBI Taxonomy" id="95742"/>
    <lineage>
        <taxon>Eukaryota</taxon>
        <taxon>Fungi</taxon>
        <taxon>Dikarya</taxon>
        <taxon>Ascomycota</taxon>
        <taxon>Pezizomycotina</taxon>
        <taxon>Dothideomycetes</taxon>
        <taxon>Pleosporomycetidae</taxon>
        <taxon>Pleosporales</taxon>
        <taxon>Pleosporineae</taxon>
        <taxon>Pleosporaceae</taxon>
        <taxon>Curvularia</taxon>
    </lineage>
</organism>
<dbReference type="PRINTS" id="PR00463">
    <property type="entry name" value="EP450I"/>
</dbReference>
<evidence type="ECO:0000259" key="8">
    <source>
        <dbReference type="PROSITE" id="PS50011"/>
    </source>
</evidence>
<dbReference type="GO" id="GO:0005524">
    <property type="term" value="F:ATP binding"/>
    <property type="evidence" value="ECO:0007669"/>
    <property type="project" value="InterPro"/>
</dbReference>
<dbReference type="Proteomes" id="UP001056012">
    <property type="component" value="Chromosome 6"/>
</dbReference>
<dbReference type="InterPro" id="IPR036396">
    <property type="entry name" value="Cyt_P450_sf"/>
</dbReference>
<dbReference type="Gene3D" id="1.10.630.10">
    <property type="entry name" value="Cytochrome P450"/>
    <property type="match status" value="1"/>
</dbReference>
<keyword evidence="7" id="KW-0560">Oxidoreductase</keyword>
<dbReference type="InterPro" id="IPR000719">
    <property type="entry name" value="Prot_kinase_dom"/>
</dbReference>
<dbReference type="PRINTS" id="PR00385">
    <property type="entry name" value="P450"/>
</dbReference>
<dbReference type="InterPro" id="IPR001128">
    <property type="entry name" value="Cyt_P450"/>
</dbReference>
<dbReference type="GO" id="GO:0020037">
    <property type="term" value="F:heme binding"/>
    <property type="evidence" value="ECO:0007669"/>
    <property type="project" value="InterPro"/>
</dbReference>
<dbReference type="AlphaFoldDB" id="A0A9Q8ZFH7"/>
<dbReference type="VEuPathDB" id="FungiDB:yc1106_08544"/>
<reference evidence="9" key="1">
    <citation type="submission" date="2021-12" db="EMBL/GenBank/DDBJ databases">
        <title>Curvularia clavata genome.</title>
        <authorList>
            <person name="Cao Y."/>
        </authorList>
    </citation>
    <scope>NUCLEOTIDE SEQUENCE</scope>
    <source>
        <strain evidence="9">Yc1106</strain>
    </source>
</reference>
<dbReference type="GO" id="GO:0005506">
    <property type="term" value="F:iron ion binding"/>
    <property type="evidence" value="ECO:0007669"/>
    <property type="project" value="InterPro"/>
</dbReference>
<evidence type="ECO:0000256" key="1">
    <source>
        <dbReference type="ARBA" id="ARBA00001971"/>
    </source>
</evidence>
<gene>
    <name evidence="9" type="ORF">yc1106_08544</name>
</gene>
<keyword evidence="5 6" id="KW-0408">Iron</keyword>
<proteinExistence type="inferred from homology"/>
<dbReference type="GO" id="GO:0004497">
    <property type="term" value="F:monooxygenase activity"/>
    <property type="evidence" value="ECO:0007669"/>
    <property type="project" value="UniProtKB-KW"/>
</dbReference>
<name>A0A9Q8ZFH7_CURCL</name>